<dbReference type="Proteomes" id="UP000325286">
    <property type="component" value="Chromosome"/>
</dbReference>
<gene>
    <name evidence="2" type="ORF">UC8_41240</name>
</gene>
<accession>A0A5B9R6W1</accession>
<sequence length="63" mass="6889">MNKLTACKRSNDSTIPQRTAAAPSPNKALLQHALSNLANQLRRDAASDAETYVARSDTRQYGE</sequence>
<proteinExistence type="predicted"/>
<evidence type="ECO:0000313" key="3">
    <source>
        <dbReference type="Proteomes" id="UP000325286"/>
    </source>
</evidence>
<organism evidence="2 3">
    <name type="scientific">Roseimaritima ulvae</name>
    <dbReference type="NCBI Taxonomy" id="980254"/>
    <lineage>
        <taxon>Bacteria</taxon>
        <taxon>Pseudomonadati</taxon>
        <taxon>Planctomycetota</taxon>
        <taxon>Planctomycetia</taxon>
        <taxon>Pirellulales</taxon>
        <taxon>Pirellulaceae</taxon>
        <taxon>Roseimaritima</taxon>
    </lineage>
</organism>
<name>A0A5B9R6W1_9BACT</name>
<dbReference type="EMBL" id="CP042914">
    <property type="protein sequence ID" value="QEG42093.1"/>
    <property type="molecule type" value="Genomic_DNA"/>
</dbReference>
<dbReference type="KEGG" id="rul:UC8_41240"/>
<keyword evidence="3" id="KW-1185">Reference proteome</keyword>
<evidence type="ECO:0000256" key="1">
    <source>
        <dbReference type="SAM" id="MobiDB-lite"/>
    </source>
</evidence>
<dbReference type="RefSeq" id="WP_068141598.1">
    <property type="nucleotide sequence ID" value="NZ_CP042914.1"/>
</dbReference>
<feature type="region of interest" description="Disordered" evidence="1">
    <location>
        <begin position="1"/>
        <end position="25"/>
    </location>
</feature>
<evidence type="ECO:0000313" key="2">
    <source>
        <dbReference type="EMBL" id="QEG42093.1"/>
    </source>
</evidence>
<dbReference type="AlphaFoldDB" id="A0A5B9R6W1"/>
<reference evidence="2 3" key="1">
    <citation type="submission" date="2019-08" db="EMBL/GenBank/DDBJ databases">
        <title>Deep-cultivation of Planctomycetes and their phenomic and genomic characterization uncovers novel biology.</title>
        <authorList>
            <person name="Wiegand S."/>
            <person name="Jogler M."/>
            <person name="Boedeker C."/>
            <person name="Pinto D."/>
            <person name="Vollmers J."/>
            <person name="Rivas-Marin E."/>
            <person name="Kohn T."/>
            <person name="Peeters S.H."/>
            <person name="Heuer A."/>
            <person name="Rast P."/>
            <person name="Oberbeckmann S."/>
            <person name="Bunk B."/>
            <person name="Jeske O."/>
            <person name="Meyerdierks A."/>
            <person name="Storesund J.E."/>
            <person name="Kallscheuer N."/>
            <person name="Luecker S."/>
            <person name="Lage O.M."/>
            <person name="Pohl T."/>
            <person name="Merkel B.J."/>
            <person name="Hornburger P."/>
            <person name="Mueller R.-W."/>
            <person name="Bruemmer F."/>
            <person name="Labrenz M."/>
            <person name="Spormann A.M."/>
            <person name="Op den Camp H."/>
            <person name="Overmann J."/>
            <person name="Amann R."/>
            <person name="Jetten M.S.M."/>
            <person name="Mascher T."/>
            <person name="Medema M.H."/>
            <person name="Devos D.P."/>
            <person name="Kaster A.-K."/>
            <person name="Ovreas L."/>
            <person name="Rohde M."/>
            <person name="Galperin M.Y."/>
            <person name="Jogler C."/>
        </authorList>
    </citation>
    <scope>NUCLEOTIDE SEQUENCE [LARGE SCALE GENOMIC DNA]</scope>
    <source>
        <strain evidence="2 3">UC8</strain>
    </source>
</reference>
<protein>
    <submittedName>
        <fullName evidence="2">Uncharacterized protein</fullName>
    </submittedName>
</protein>